<keyword evidence="5" id="KW-1185">Reference proteome</keyword>
<organism evidence="4 5">
    <name type="scientific">Polaribacter vadi</name>
    <dbReference type="NCBI Taxonomy" id="1774273"/>
    <lineage>
        <taxon>Bacteria</taxon>
        <taxon>Pseudomonadati</taxon>
        <taxon>Bacteroidota</taxon>
        <taxon>Flavobacteriia</taxon>
        <taxon>Flavobacteriales</taxon>
        <taxon>Flavobacteriaceae</taxon>
    </lineage>
</organism>
<dbReference type="EMBL" id="LSFM01000018">
    <property type="protein sequence ID" value="OBY65474.1"/>
    <property type="molecule type" value="Genomic_DNA"/>
</dbReference>
<dbReference type="OrthoDB" id="9770030at2"/>
<evidence type="ECO:0000259" key="3">
    <source>
        <dbReference type="PROSITE" id="PS50206"/>
    </source>
</evidence>
<dbReference type="InterPro" id="IPR001763">
    <property type="entry name" value="Rhodanese-like_dom"/>
</dbReference>
<dbReference type="InterPro" id="IPR036873">
    <property type="entry name" value="Rhodanese-like_dom_sf"/>
</dbReference>
<dbReference type="PROSITE" id="PS50206">
    <property type="entry name" value="RHODANESE_3"/>
    <property type="match status" value="2"/>
</dbReference>
<evidence type="ECO:0000256" key="2">
    <source>
        <dbReference type="ARBA" id="ARBA00022737"/>
    </source>
</evidence>
<dbReference type="PANTHER" id="PTHR11364:SF27">
    <property type="entry name" value="SULFURTRANSFERASE"/>
    <property type="match status" value="1"/>
</dbReference>
<keyword evidence="1" id="KW-0808">Transferase</keyword>
<dbReference type="AlphaFoldDB" id="A0A1B8U0R0"/>
<accession>A0A1B8U0R0</accession>
<evidence type="ECO:0000313" key="5">
    <source>
        <dbReference type="Proteomes" id="UP000092584"/>
    </source>
</evidence>
<dbReference type="SMART" id="SM00450">
    <property type="entry name" value="RHOD"/>
    <property type="match status" value="2"/>
</dbReference>
<reference evidence="5" key="1">
    <citation type="submission" date="2016-02" db="EMBL/GenBank/DDBJ databases">
        <authorList>
            <person name="Shin S.-K."/>
            <person name="Yi H."/>
            <person name="Kim E."/>
        </authorList>
    </citation>
    <scope>NUCLEOTIDE SEQUENCE [LARGE SCALE GENOMIC DNA]</scope>
    <source>
        <strain evidence="5">LPB0003</strain>
    </source>
</reference>
<dbReference type="SUPFAM" id="SSF52821">
    <property type="entry name" value="Rhodanese/Cell cycle control phosphatase"/>
    <property type="match status" value="2"/>
</dbReference>
<keyword evidence="2" id="KW-0677">Repeat</keyword>
<comment type="caution">
    <text evidence="4">The sequence shown here is derived from an EMBL/GenBank/DDBJ whole genome shotgun (WGS) entry which is preliminary data.</text>
</comment>
<dbReference type="Proteomes" id="UP000092584">
    <property type="component" value="Unassembled WGS sequence"/>
</dbReference>
<feature type="domain" description="Rhodanese" evidence="3">
    <location>
        <begin position="21"/>
        <end position="137"/>
    </location>
</feature>
<gene>
    <name evidence="4" type="ORF">LPB3_03680</name>
</gene>
<proteinExistence type="predicted"/>
<evidence type="ECO:0000313" key="4">
    <source>
        <dbReference type="EMBL" id="OBY65474.1"/>
    </source>
</evidence>
<dbReference type="Gene3D" id="3.40.250.10">
    <property type="entry name" value="Rhodanese-like domain"/>
    <property type="match status" value="2"/>
</dbReference>
<protein>
    <recommendedName>
        <fullName evidence="3">Rhodanese domain-containing protein</fullName>
    </recommendedName>
</protein>
<dbReference type="KEGG" id="pob:LPB03_01430"/>
<dbReference type="CDD" id="cd01448">
    <property type="entry name" value="TST_Repeat_1"/>
    <property type="match status" value="1"/>
</dbReference>
<dbReference type="PANTHER" id="PTHR11364">
    <property type="entry name" value="THIOSULFATE SULFERTANSFERASE"/>
    <property type="match status" value="1"/>
</dbReference>
<dbReference type="GO" id="GO:0004792">
    <property type="term" value="F:thiosulfate-cyanide sulfurtransferase activity"/>
    <property type="evidence" value="ECO:0007669"/>
    <property type="project" value="TreeGrafter"/>
</dbReference>
<sequence>MMSLKINSPLVSVDWLFSNLENEHLIILDATIPKVTSKEEGIGEKHQIKNAIFFDIQAVFSDKNAPFPNTILSPKEFEEKAQELGINNNSCIVVYDDLGMYSSPRVWWLFQLMGFKNIAVLNDGFPEWKKKEYPIEKPFSHQPKRGNFRVDYQPQKVKFTEDVLKEIENDKFLIADARSKGRFYATEPEPRKGLKGGHIPNSISFPITEIIVDGKLKSAKDLKEIFKEKNPKNKDFIFSCGSGITAAVLALGAEIAGFKNHAVYDGSWTEWASTENLPIEK</sequence>
<feature type="domain" description="Rhodanese" evidence="3">
    <location>
        <begin position="168"/>
        <end position="280"/>
    </location>
</feature>
<evidence type="ECO:0000256" key="1">
    <source>
        <dbReference type="ARBA" id="ARBA00022679"/>
    </source>
</evidence>
<name>A0A1B8U0R0_9FLAO</name>
<dbReference type="InterPro" id="IPR045078">
    <property type="entry name" value="TST/MPST-like"/>
</dbReference>
<dbReference type="CDD" id="cd01449">
    <property type="entry name" value="TST_Repeat_2"/>
    <property type="match status" value="1"/>
</dbReference>
<dbReference type="Pfam" id="PF00581">
    <property type="entry name" value="Rhodanese"/>
    <property type="match status" value="2"/>
</dbReference>
<dbReference type="FunFam" id="3.40.250.10:FF:000001">
    <property type="entry name" value="Sulfurtransferase"/>
    <property type="match status" value="1"/>
</dbReference>
<dbReference type="STRING" id="1774273.LPB03_01430"/>